<dbReference type="AlphaFoldDB" id="A0A0M0KVW5"/>
<dbReference type="EMBL" id="LILC01000023">
    <property type="protein sequence ID" value="KOO42955.1"/>
    <property type="molecule type" value="Genomic_DNA"/>
</dbReference>
<protein>
    <recommendedName>
        <fullName evidence="3">Spore germination protein</fullName>
    </recommendedName>
</protein>
<name>A0A0M0KVW5_9BACI</name>
<dbReference type="STRING" id="284581.AMD01_17630"/>
<reference evidence="2" key="1">
    <citation type="submission" date="2015-08" db="EMBL/GenBank/DDBJ databases">
        <title>Fjat-14210 dsm16467.</title>
        <authorList>
            <person name="Liu B."/>
            <person name="Wang J."/>
            <person name="Zhu Y."/>
            <person name="Liu G."/>
            <person name="Chen Q."/>
            <person name="Chen Z."/>
            <person name="Lan J."/>
            <person name="Che J."/>
            <person name="Ge C."/>
            <person name="Shi H."/>
            <person name="Pan Z."/>
            <person name="Liu X."/>
        </authorList>
    </citation>
    <scope>NUCLEOTIDE SEQUENCE [LARGE SCALE GENOMIC DNA]</scope>
    <source>
        <strain evidence="2">DSM 16467</strain>
    </source>
</reference>
<sequence length="79" mass="8720">MKPFITINGFCVQTISQNANINFGATRQESHTANNILIGNAFSVGNYSPVYQRVCNRVSQRNVQNQTETGQAVNDNNSI</sequence>
<organism evidence="1 2">
    <name type="scientific">Priestia koreensis</name>
    <dbReference type="NCBI Taxonomy" id="284581"/>
    <lineage>
        <taxon>Bacteria</taxon>
        <taxon>Bacillati</taxon>
        <taxon>Bacillota</taxon>
        <taxon>Bacilli</taxon>
        <taxon>Bacillales</taxon>
        <taxon>Bacillaceae</taxon>
        <taxon>Priestia</taxon>
    </lineage>
</organism>
<proteinExistence type="predicted"/>
<evidence type="ECO:0000313" key="2">
    <source>
        <dbReference type="Proteomes" id="UP000037558"/>
    </source>
</evidence>
<dbReference type="OrthoDB" id="2899658at2"/>
<keyword evidence="2" id="KW-1185">Reference proteome</keyword>
<dbReference type="PATRIC" id="fig|284581.3.peg.3038"/>
<accession>A0A0M0KVW5</accession>
<dbReference type="Proteomes" id="UP000037558">
    <property type="component" value="Unassembled WGS sequence"/>
</dbReference>
<gene>
    <name evidence="1" type="ORF">AMD01_17630</name>
</gene>
<evidence type="ECO:0008006" key="3">
    <source>
        <dbReference type="Google" id="ProtNLM"/>
    </source>
</evidence>
<dbReference type="RefSeq" id="WP_053402760.1">
    <property type="nucleotide sequence ID" value="NZ_LILC01000023.1"/>
</dbReference>
<evidence type="ECO:0000313" key="1">
    <source>
        <dbReference type="EMBL" id="KOO42955.1"/>
    </source>
</evidence>
<comment type="caution">
    <text evidence="1">The sequence shown here is derived from an EMBL/GenBank/DDBJ whole genome shotgun (WGS) entry which is preliminary data.</text>
</comment>